<accession>A0A7J0EXF3</accession>
<dbReference type="AlphaFoldDB" id="A0A7J0EXF3"/>
<organism evidence="2 3">
    <name type="scientific">Actinidia rufa</name>
    <dbReference type="NCBI Taxonomy" id="165716"/>
    <lineage>
        <taxon>Eukaryota</taxon>
        <taxon>Viridiplantae</taxon>
        <taxon>Streptophyta</taxon>
        <taxon>Embryophyta</taxon>
        <taxon>Tracheophyta</taxon>
        <taxon>Spermatophyta</taxon>
        <taxon>Magnoliopsida</taxon>
        <taxon>eudicotyledons</taxon>
        <taxon>Gunneridae</taxon>
        <taxon>Pentapetalae</taxon>
        <taxon>asterids</taxon>
        <taxon>Ericales</taxon>
        <taxon>Actinidiaceae</taxon>
        <taxon>Actinidia</taxon>
    </lineage>
</organism>
<reference evidence="2 3" key="1">
    <citation type="submission" date="2019-07" db="EMBL/GenBank/DDBJ databases">
        <title>De Novo Assembly of kiwifruit Actinidia rufa.</title>
        <authorList>
            <person name="Sugita-Konishi S."/>
            <person name="Sato K."/>
            <person name="Mori E."/>
            <person name="Abe Y."/>
            <person name="Kisaki G."/>
            <person name="Hamano K."/>
            <person name="Suezawa K."/>
            <person name="Otani M."/>
            <person name="Fukuda T."/>
            <person name="Manabe T."/>
            <person name="Gomi K."/>
            <person name="Tabuchi M."/>
            <person name="Akimitsu K."/>
            <person name="Kataoka I."/>
        </authorList>
    </citation>
    <scope>NUCLEOTIDE SEQUENCE [LARGE SCALE GENOMIC DNA]</scope>
    <source>
        <strain evidence="3">cv. Fuchu</strain>
    </source>
</reference>
<dbReference type="Proteomes" id="UP000585474">
    <property type="component" value="Unassembled WGS sequence"/>
</dbReference>
<evidence type="ECO:0000313" key="2">
    <source>
        <dbReference type="EMBL" id="GFY91144.1"/>
    </source>
</evidence>
<dbReference type="OrthoDB" id="1737504at2759"/>
<evidence type="ECO:0000256" key="1">
    <source>
        <dbReference type="SAM" id="MobiDB-lite"/>
    </source>
</evidence>
<gene>
    <name evidence="2" type="ORF">Acr_07g0013400</name>
</gene>
<dbReference type="EMBL" id="BJWL01000007">
    <property type="protein sequence ID" value="GFY91144.1"/>
    <property type="molecule type" value="Genomic_DNA"/>
</dbReference>
<name>A0A7J0EXF3_9ERIC</name>
<feature type="region of interest" description="Disordered" evidence="1">
    <location>
        <begin position="105"/>
        <end position="131"/>
    </location>
</feature>
<sequence length="246" mass="28370">MASKIINGGRGSHEARMEYNTRLGRNKLLANSQKGGQRPLRAKARATKTIPTTLRPRAKVTAQLWHREDKGYHRVELLPTWIFAKSLTPNEAREIGICKRSWSLDQQPLQTQSSRRGPKTGPPGPTPRSNSFQGYFRLKLFEKLPSWSIRSFLQLFESFVVFVINMKAPKGVSSLLMLRKGKNKMLYNYIKRYWELYNEIEDYSKELAVFNYKLGLSSGKKLYDDLTLNPPINLQDLMTRVEIYAA</sequence>
<keyword evidence="3" id="KW-1185">Reference proteome</keyword>
<comment type="caution">
    <text evidence="2">The sequence shown here is derived from an EMBL/GenBank/DDBJ whole genome shotgun (WGS) entry which is preliminary data.</text>
</comment>
<evidence type="ECO:0000313" key="3">
    <source>
        <dbReference type="Proteomes" id="UP000585474"/>
    </source>
</evidence>
<proteinExistence type="predicted"/>
<protein>
    <submittedName>
        <fullName evidence="2">Uncharacterized protein</fullName>
    </submittedName>
</protein>